<comment type="caution">
    <text evidence="4">The sequence shown here is derived from an EMBL/GenBank/DDBJ whole genome shotgun (WGS) entry which is preliminary data.</text>
</comment>
<feature type="domain" description="N-acetyltransferase" evidence="3">
    <location>
        <begin position="2"/>
        <end position="143"/>
    </location>
</feature>
<evidence type="ECO:0000256" key="2">
    <source>
        <dbReference type="ARBA" id="ARBA00023315"/>
    </source>
</evidence>
<sequence length="178" mass="18943">MITIRDEIAADVPAREALLDRCLGERRTAKSSERLREGRLPAEGLALTAERDGVVVATVRLWHVDAGGRSALLLGPLAVSPDLQGEGIGRAMMREAIWRAACRGHGAVLLVGDAAYYERFGFSGDLTRDLAMPGPVERERFLGLELRDGALSGVAGVLVATGRPDHAAPLAEPARRAA</sequence>
<dbReference type="SUPFAM" id="SSF55729">
    <property type="entry name" value="Acyl-CoA N-acyltransferases (Nat)"/>
    <property type="match status" value="1"/>
</dbReference>
<dbReference type="PANTHER" id="PTHR43877:SF1">
    <property type="entry name" value="ACETYLTRANSFERASE"/>
    <property type="match status" value="1"/>
</dbReference>
<dbReference type="PANTHER" id="PTHR43877">
    <property type="entry name" value="AMINOALKYLPHOSPHONATE N-ACETYLTRANSFERASE-RELATED-RELATED"/>
    <property type="match status" value="1"/>
</dbReference>
<dbReference type="PROSITE" id="PS51186">
    <property type="entry name" value="GNAT"/>
    <property type="match status" value="1"/>
</dbReference>
<dbReference type="InterPro" id="IPR000182">
    <property type="entry name" value="GNAT_dom"/>
</dbReference>
<dbReference type="InterPro" id="IPR050832">
    <property type="entry name" value="Bact_Acetyltransf"/>
</dbReference>
<name>A0A0N1N142_9HYPH</name>
<dbReference type="EMBL" id="LGSZ01000053">
    <property type="protein sequence ID" value="KPH78866.1"/>
    <property type="molecule type" value="Genomic_DNA"/>
</dbReference>
<evidence type="ECO:0000313" key="5">
    <source>
        <dbReference type="Proteomes" id="UP000037822"/>
    </source>
</evidence>
<accession>A0A0N1N142</accession>
<dbReference type="GO" id="GO:0016747">
    <property type="term" value="F:acyltransferase activity, transferring groups other than amino-acyl groups"/>
    <property type="evidence" value="ECO:0007669"/>
    <property type="project" value="InterPro"/>
</dbReference>
<evidence type="ECO:0000256" key="1">
    <source>
        <dbReference type="ARBA" id="ARBA00022679"/>
    </source>
</evidence>
<proteinExistence type="predicted"/>
<dbReference type="InterPro" id="IPR016181">
    <property type="entry name" value="Acyl_CoA_acyltransferase"/>
</dbReference>
<keyword evidence="1" id="KW-0808">Transferase</keyword>
<dbReference type="Pfam" id="PF13508">
    <property type="entry name" value="Acetyltransf_7"/>
    <property type="match status" value="1"/>
</dbReference>
<evidence type="ECO:0000259" key="3">
    <source>
        <dbReference type="PROSITE" id="PS51186"/>
    </source>
</evidence>
<dbReference type="AlphaFoldDB" id="A0A0N1N142"/>
<reference evidence="4 5" key="1">
    <citation type="submission" date="2015-07" db="EMBL/GenBank/DDBJ databases">
        <title>Whole genome sequencing of Bosea vaviloviae isolated from cave pool.</title>
        <authorList>
            <person name="Tan N.E.H."/>
            <person name="Lee Y.P."/>
            <person name="Gan H.M."/>
            <person name="Barton H."/>
            <person name="Savka M.A."/>
        </authorList>
    </citation>
    <scope>NUCLEOTIDE SEQUENCE [LARGE SCALE GENOMIC DNA]</scope>
    <source>
        <strain evidence="4 5">SD260</strain>
    </source>
</reference>
<keyword evidence="2" id="KW-0012">Acyltransferase</keyword>
<dbReference type="Proteomes" id="UP000037822">
    <property type="component" value="Unassembled WGS sequence"/>
</dbReference>
<organism evidence="4 5">
    <name type="scientific">Bosea vaviloviae</name>
    <dbReference type="NCBI Taxonomy" id="1526658"/>
    <lineage>
        <taxon>Bacteria</taxon>
        <taxon>Pseudomonadati</taxon>
        <taxon>Pseudomonadota</taxon>
        <taxon>Alphaproteobacteria</taxon>
        <taxon>Hyphomicrobiales</taxon>
        <taxon>Boseaceae</taxon>
        <taxon>Bosea</taxon>
    </lineage>
</organism>
<dbReference type="CDD" id="cd04301">
    <property type="entry name" value="NAT_SF"/>
    <property type="match status" value="1"/>
</dbReference>
<dbReference type="Gene3D" id="3.40.630.30">
    <property type="match status" value="1"/>
</dbReference>
<protein>
    <recommendedName>
        <fullName evidence="3">N-acetyltransferase domain-containing protein</fullName>
    </recommendedName>
</protein>
<dbReference type="RefSeq" id="WP_054210978.1">
    <property type="nucleotide sequence ID" value="NZ_LGSZ01000053.1"/>
</dbReference>
<dbReference type="OrthoDB" id="9815099at2"/>
<keyword evidence="5" id="KW-1185">Reference proteome</keyword>
<evidence type="ECO:0000313" key="4">
    <source>
        <dbReference type="EMBL" id="KPH78866.1"/>
    </source>
</evidence>
<gene>
    <name evidence="4" type="ORF">AE618_20810</name>
</gene>
<dbReference type="PATRIC" id="fig|1526658.3.peg.1581"/>